<organism evidence="1">
    <name type="scientific">Drosophila melanogaster</name>
    <name type="common">Fruit fly</name>
    <dbReference type="NCBI Taxonomy" id="7227"/>
    <lineage>
        <taxon>Eukaryota</taxon>
        <taxon>Metazoa</taxon>
        <taxon>Ecdysozoa</taxon>
        <taxon>Arthropoda</taxon>
        <taxon>Hexapoda</taxon>
        <taxon>Insecta</taxon>
        <taxon>Pterygota</taxon>
        <taxon>Neoptera</taxon>
        <taxon>Endopterygota</taxon>
        <taxon>Diptera</taxon>
        <taxon>Brachycera</taxon>
        <taxon>Muscomorpha</taxon>
        <taxon>Ephydroidea</taxon>
        <taxon>Drosophilidae</taxon>
        <taxon>Drosophila</taxon>
        <taxon>Sophophora</taxon>
    </lineage>
</organism>
<dbReference type="ExpressionAtlas" id="Q95SX1">
    <property type="expression patterns" value="baseline and differential"/>
</dbReference>
<protein>
    <submittedName>
        <fullName evidence="1">LP07955p</fullName>
    </submittedName>
</protein>
<dbReference type="AlphaFoldDB" id="Q95SX1"/>
<evidence type="ECO:0000313" key="2">
    <source>
        <dbReference type="FlyBase" id="FBgn0261053"/>
    </source>
</evidence>
<dbReference type="FlyBase" id="FBgn0261053">
    <property type="gene designation" value="Cad86C"/>
</dbReference>
<evidence type="ECO:0000313" key="1">
    <source>
        <dbReference type="EMBL" id="AAL25489.1"/>
    </source>
</evidence>
<gene>
    <name evidence="2" type="primary">Cad86C</name>
    <name evidence="2" type="ORF">CG42601</name>
</gene>
<dbReference type="VEuPathDB" id="VectorBase:FBgn0261053"/>
<name>Q95SX1_DROME</name>
<dbReference type="EMBL" id="AY060450">
    <property type="protein sequence ID" value="AAL25489.1"/>
    <property type="molecule type" value="mRNA"/>
</dbReference>
<dbReference type="AGR" id="FB:FBgn0261053"/>
<reference evidence="1" key="1">
    <citation type="submission" date="2001-10" db="EMBL/GenBank/DDBJ databases">
        <authorList>
            <person name="Stapleton M."/>
            <person name="Brokstein P."/>
            <person name="Hong L."/>
            <person name="Agbayani A."/>
            <person name="Carlson J."/>
            <person name="Champe M."/>
            <person name="Chavez C."/>
            <person name="Dorsett V."/>
            <person name="Farfan D."/>
            <person name="Frise E."/>
            <person name="George R."/>
            <person name="Gonzalez M."/>
            <person name="Guarin H."/>
            <person name="Li P."/>
            <person name="Liao G."/>
            <person name="Miranda A."/>
            <person name="Mungall C.J."/>
            <person name="Nunoo J."/>
            <person name="Pacleb J."/>
            <person name="Paragas V."/>
            <person name="Park S."/>
            <person name="Phouanenavong S."/>
            <person name="Wan K."/>
            <person name="Yu C."/>
            <person name="Lewis S.E."/>
            <person name="Rubin G.M."/>
            <person name="Celniker S."/>
        </authorList>
    </citation>
    <scope>NUCLEOTIDE SEQUENCE</scope>
    <source>
        <strain evidence="1">Berkeley</strain>
    </source>
</reference>
<sequence length="107" mass="11888">MDSLGLFYVVLIFRNSMQLILNIAYPSNLCIKSINASAICITGEIFLMRPLEDIAFITHVGDPVLLTVIAEEVKVGRDEPPALASTVQLAFFLPDRTNSPPYFENDQ</sequence>
<dbReference type="OrthoDB" id="8188793at2759"/>
<accession>Q95SX1</accession>
<proteinExistence type="evidence at transcript level"/>